<feature type="transmembrane region" description="Helical" evidence="1">
    <location>
        <begin position="24"/>
        <end position="45"/>
    </location>
</feature>
<dbReference type="EMBL" id="OVEO01000003">
    <property type="protein sequence ID" value="SPQ94822.1"/>
    <property type="molecule type" value="Genomic_DNA"/>
</dbReference>
<sequence>MAFEFVALLHVEGYKLGSVEPLAVALQFLCSVLIVISVVTVAVRIGSAPHYFKAQAIVGSLVGLAATITSAALFSVGTPELEHEWNRTPYWKQREYANQVGVWLPEDAFLADPASLQNAKALTVTTTLSIAHRFAEIASVAGVLQIMSSAMSGGGCKDRTMQIGANGRFVRLLDEDVGDNEADPAAAFIERRLQKVGL</sequence>
<evidence type="ECO:0000256" key="1">
    <source>
        <dbReference type="SAM" id="Phobius"/>
    </source>
</evidence>
<protein>
    <submittedName>
        <fullName evidence="2">Uncharacterized protein</fullName>
    </submittedName>
</protein>
<organism evidence="2 3">
    <name type="scientific">Plasmodiophora brassicae</name>
    <name type="common">Clubroot disease agent</name>
    <dbReference type="NCBI Taxonomy" id="37360"/>
    <lineage>
        <taxon>Eukaryota</taxon>
        <taxon>Sar</taxon>
        <taxon>Rhizaria</taxon>
        <taxon>Endomyxa</taxon>
        <taxon>Phytomyxea</taxon>
        <taxon>Plasmodiophorida</taxon>
        <taxon>Plasmodiophoridae</taxon>
        <taxon>Plasmodiophora</taxon>
    </lineage>
</organism>
<reference evidence="2 3" key="1">
    <citation type="submission" date="2018-03" db="EMBL/GenBank/DDBJ databases">
        <authorList>
            <person name="Fogelqvist J."/>
        </authorList>
    </citation>
    <scope>NUCLEOTIDE SEQUENCE [LARGE SCALE GENOMIC DNA]</scope>
</reference>
<gene>
    <name evidence="2" type="ORF">PLBR_LOCUS2037</name>
</gene>
<name>A0A3P3Y3R4_PLABS</name>
<geneLocation type="mitochondrion" evidence="2"/>
<proteinExistence type="predicted"/>
<keyword evidence="2" id="KW-0496">Mitochondrion</keyword>
<keyword evidence="1" id="KW-1133">Transmembrane helix</keyword>
<dbReference type="AlphaFoldDB" id="A0A3P3Y3R4"/>
<dbReference type="Proteomes" id="UP000290189">
    <property type="component" value="Unassembled WGS sequence"/>
</dbReference>
<evidence type="ECO:0000313" key="3">
    <source>
        <dbReference type="Proteomes" id="UP000290189"/>
    </source>
</evidence>
<keyword evidence="1" id="KW-0812">Transmembrane</keyword>
<keyword evidence="1" id="KW-0472">Membrane</keyword>
<accession>A0A3P3Y3R4</accession>
<evidence type="ECO:0000313" key="2">
    <source>
        <dbReference type="EMBL" id="SPQ94822.1"/>
    </source>
</evidence>
<feature type="transmembrane region" description="Helical" evidence="1">
    <location>
        <begin position="57"/>
        <end position="77"/>
    </location>
</feature>